<evidence type="ECO:0000313" key="7">
    <source>
        <dbReference type="WBParaSite" id="ACRNAN_scaffold253.g6655.t1"/>
    </source>
</evidence>
<dbReference type="Proteomes" id="UP000887540">
    <property type="component" value="Unplaced"/>
</dbReference>
<feature type="domain" description="ABC transporter" evidence="5">
    <location>
        <begin position="28"/>
        <end position="72"/>
    </location>
</feature>
<evidence type="ECO:0000313" key="6">
    <source>
        <dbReference type="Proteomes" id="UP000887540"/>
    </source>
</evidence>
<dbReference type="AlphaFoldDB" id="A0A914DEW8"/>
<evidence type="ECO:0000256" key="4">
    <source>
        <dbReference type="ARBA" id="ARBA00022840"/>
    </source>
</evidence>
<dbReference type="SUPFAM" id="SSF52540">
    <property type="entry name" value="P-loop containing nucleoside triphosphate hydrolases"/>
    <property type="match status" value="1"/>
</dbReference>
<dbReference type="GO" id="GO:0005524">
    <property type="term" value="F:ATP binding"/>
    <property type="evidence" value="ECO:0007669"/>
    <property type="project" value="UniProtKB-KW"/>
</dbReference>
<keyword evidence="4" id="KW-0067">ATP-binding</keyword>
<organism evidence="6 7">
    <name type="scientific">Acrobeloides nanus</name>
    <dbReference type="NCBI Taxonomy" id="290746"/>
    <lineage>
        <taxon>Eukaryota</taxon>
        <taxon>Metazoa</taxon>
        <taxon>Ecdysozoa</taxon>
        <taxon>Nematoda</taxon>
        <taxon>Chromadorea</taxon>
        <taxon>Rhabditida</taxon>
        <taxon>Tylenchina</taxon>
        <taxon>Cephalobomorpha</taxon>
        <taxon>Cephaloboidea</taxon>
        <taxon>Cephalobidae</taxon>
        <taxon>Acrobeloides</taxon>
    </lineage>
</organism>
<protein>
    <submittedName>
        <fullName evidence="7">ABC transporter domain-containing protein</fullName>
    </submittedName>
</protein>
<dbReference type="WBParaSite" id="ACRNAN_scaffold253.g6655.t1">
    <property type="protein sequence ID" value="ACRNAN_scaffold253.g6655.t1"/>
    <property type="gene ID" value="ACRNAN_scaffold253.g6655"/>
</dbReference>
<reference evidence="7" key="1">
    <citation type="submission" date="2022-11" db="UniProtKB">
        <authorList>
            <consortium name="WormBaseParasite"/>
        </authorList>
    </citation>
    <scope>IDENTIFICATION</scope>
</reference>
<sequence>MNLDPFDRYDDSKIWHVLNLTHMDSFVETLPERLEHKITEGGENLSVGQRQLICLARALLRKSKILVLDEAAASVDMETDQLIQRTIKEQFADCTVLTIAHRLHSVIESDRLMVLDTGNVREFDSPKSLLENHNSLFYSMALDAGIVSK</sequence>
<accession>A0A914DEW8</accession>
<dbReference type="InterPro" id="IPR027417">
    <property type="entry name" value="P-loop_NTPase"/>
</dbReference>
<keyword evidence="6" id="KW-1185">Reference proteome</keyword>
<evidence type="ECO:0000256" key="1">
    <source>
        <dbReference type="ARBA" id="ARBA00004127"/>
    </source>
</evidence>
<comment type="subcellular location">
    <subcellularLocation>
        <location evidence="1">Endomembrane system</location>
        <topology evidence="1">Multi-pass membrane protein</topology>
    </subcellularLocation>
</comment>
<evidence type="ECO:0000256" key="2">
    <source>
        <dbReference type="ARBA" id="ARBA00022737"/>
    </source>
</evidence>
<name>A0A914DEW8_9BILA</name>
<dbReference type="Pfam" id="PF00005">
    <property type="entry name" value="ABC_tran"/>
    <property type="match status" value="1"/>
</dbReference>
<dbReference type="GO" id="GO:0042626">
    <property type="term" value="F:ATPase-coupled transmembrane transporter activity"/>
    <property type="evidence" value="ECO:0007669"/>
    <property type="project" value="TreeGrafter"/>
</dbReference>
<keyword evidence="2" id="KW-0677">Repeat</keyword>
<evidence type="ECO:0000259" key="5">
    <source>
        <dbReference type="Pfam" id="PF00005"/>
    </source>
</evidence>
<dbReference type="GO" id="GO:0016887">
    <property type="term" value="F:ATP hydrolysis activity"/>
    <property type="evidence" value="ECO:0007669"/>
    <property type="project" value="InterPro"/>
</dbReference>
<dbReference type="InterPro" id="IPR003439">
    <property type="entry name" value="ABC_transporter-like_ATP-bd"/>
</dbReference>
<dbReference type="PANTHER" id="PTHR24223:SF443">
    <property type="entry name" value="MULTIDRUG-RESISTANCE LIKE PROTEIN 1, ISOFORM I"/>
    <property type="match status" value="1"/>
</dbReference>
<dbReference type="Gene3D" id="3.40.50.300">
    <property type="entry name" value="P-loop containing nucleotide triphosphate hydrolases"/>
    <property type="match status" value="1"/>
</dbReference>
<dbReference type="PANTHER" id="PTHR24223">
    <property type="entry name" value="ATP-BINDING CASSETTE SUB-FAMILY C"/>
    <property type="match status" value="1"/>
</dbReference>
<dbReference type="FunFam" id="3.40.50.300:FF:003492">
    <property type="entry name" value="AGAP012735-PA"/>
    <property type="match status" value="1"/>
</dbReference>
<keyword evidence="3" id="KW-0547">Nucleotide-binding</keyword>
<proteinExistence type="predicted"/>
<evidence type="ECO:0000256" key="3">
    <source>
        <dbReference type="ARBA" id="ARBA00022741"/>
    </source>
</evidence>
<dbReference type="GO" id="GO:0012505">
    <property type="term" value="C:endomembrane system"/>
    <property type="evidence" value="ECO:0007669"/>
    <property type="project" value="UniProtKB-SubCell"/>
</dbReference>
<dbReference type="GO" id="GO:0016020">
    <property type="term" value="C:membrane"/>
    <property type="evidence" value="ECO:0007669"/>
    <property type="project" value="TreeGrafter"/>
</dbReference>
<dbReference type="InterPro" id="IPR050173">
    <property type="entry name" value="ABC_transporter_C-like"/>
</dbReference>